<dbReference type="InterPro" id="IPR044559">
    <property type="entry name" value="WOX13-like"/>
</dbReference>
<keyword evidence="2 3" id="KW-0539">Nucleus</keyword>
<dbReference type="PROSITE" id="PS50071">
    <property type="entry name" value="HOMEOBOX_2"/>
    <property type="match status" value="1"/>
</dbReference>
<keyword evidence="2 3" id="KW-0238">DNA-binding</keyword>
<evidence type="ECO:0000256" key="1">
    <source>
        <dbReference type="ARBA" id="ARBA00004123"/>
    </source>
</evidence>
<dbReference type="AlphaFoldDB" id="A0A8T0J2Z9"/>
<dbReference type="PANTHER" id="PTHR46777">
    <property type="entry name" value="WUSCHEL-RELATED HOMEOBOX 13"/>
    <property type="match status" value="1"/>
</dbReference>
<reference evidence="5" key="1">
    <citation type="submission" date="2020-06" db="EMBL/GenBank/DDBJ databases">
        <title>WGS assembly of Ceratodon purpureus strain R40.</title>
        <authorList>
            <person name="Carey S.B."/>
            <person name="Jenkins J."/>
            <person name="Shu S."/>
            <person name="Lovell J.T."/>
            <person name="Sreedasyam A."/>
            <person name="Maumus F."/>
            <person name="Tiley G.P."/>
            <person name="Fernandez-Pozo N."/>
            <person name="Barry K."/>
            <person name="Chen C."/>
            <person name="Wang M."/>
            <person name="Lipzen A."/>
            <person name="Daum C."/>
            <person name="Saski C.A."/>
            <person name="Payton A.C."/>
            <person name="Mcbreen J.C."/>
            <person name="Conrad R.E."/>
            <person name="Kollar L.M."/>
            <person name="Olsson S."/>
            <person name="Huttunen S."/>
            <person name="Landis J.B."/>
            <person name="Wickett N.J."/>
            <person name="Johnson M.G."/>
            <person name="Rensing S.A."/>
            <person name="Grimwood J."/>
            <person name="Schmutz J."/>
            <person name="Mcdaniel S.F."/>
        </authorList>
    </citation>
    <scope>NUCLEOTIDE SEQUENCE</scope>
    <source>
        <strain evidence="5">R40</strain>
    </source>
</reference>
<dbReference type="EMBL" id="CM026421">
    <property type="protein sequence ID" value="KAG0590290.1"/>
    <property type="molecule type" value="Genomic_DNA"/>
</dbReference>
<evidence type="ECO:0000259" key="4">
    <source>
        <dbReference type="PROSITE" id="PS50071"/>
    </source>
</evidence>
<sequence>MAFDQRASAKPPGRSRWNANQQQLQTLESIFEQGNGNTPNKARIKDIAVELSQYGQISETNVYNWFQNRKARAKRKLQHQVGRRRRLTRTTTANAPKLNRKGIDEVKNGDADTEVTSPRAKRLKTEGGQLGHNDHSLGLTPNPDFGAGSSGVEDIEGVLEEDLRSHVDFATLATDSQLPSVEHITHDMLFNEDHFHEQGADDSPNGQLQEISEEVKAWEDVRNSFGESSQIVDSQAPIHTSPVDNLDTFRSGLAGDKLISLAGGPVPSMDESRKCAPETGDLQIHEEAIPAAAPETCKGSIRTHKKVKRNKQKLLIPSKDT</sequence>
<name>A0A8T0J2Z9_CERPU</name>
<accession>A0A8T0J2Z9</accession>
<dbReference type="GO" id="GO:0005634">
    <property type="term" value="C:nucleus"/>
    <property type="evidence" value="ECO:0007669"/>
    <property type="project" value="UniProtKB-SubCell"/>
</dbReference>
<protein>
    <recommendedName>
        <fullName evidence="4">Homeobox domain-containing protein</fullName>
    </recommendedName>
</protein>
<dbReference type="Pfam" id="PF00046">
    <property type="entry name" value="Homeodomain"/>
    <property type="match status" value="1"/>
</dbReference>
<comment type="caution">
    <text evidence="5">The sequence shown here is derived from an EMBL/GenBank/DDBJ whole genome shotgun (WGS) entry which is preliminary data.</text>
</comment>
<proteinExistence type="predicted"/>
<dbReference type="SMART" id="SM00389">
    <property type="entry name" value="HOX"/>
    <property type="match status" value="1"/>
</dbReference>
<gene>
    <name evidence="5" type="ORF">KC19_1G087000</name>
</gene>
<dbReference type="CDD" id="cd00086">
    <property type="entry name" value="homeodomain"/>
    <property type="match status" value="1"/>
</dbReference>
<dbReference type="GO" id="GO:0003700">
    <property type="term" value="F:DNA-binding transcription factor activity"/>
    <property type="evidence" value="ECO:0007669"/>
    <property type="project" value="InterPro"/>
</dbReference>
<keyword evidence="6" id="KW-1185">Reference proteome</keyword>
<dbReference type="SUPFAM" id="SSF46689">
    <property type="entry name" value="Homeodomain-like"/>
    <property type="match status" value="1"/>
</dbReference>
<evidence type="ECO:0000256" key="3">
    <source>
        <dbReference type="RuleBase" id="RU000682"/>
    </source>
</evidence>
<organism evidence="5 6">
    <name type="scientific">Ceratodon purpureus</name>
    <name type="common">Fire moss</name>
    <name type="synonym">Dicranum purpureum</name>
    <dbReference type="NCBI Taxonomy" id="3225"/>
    <lineage>
        <taxon>Eukaryota</taxon>
        <taxon>Viridiplantae</taxon>
        <taxon>Streptophyta</taxon>
        <taxon>Embryophyta</taxon>
        <taxon>Bryophyta</taxon>
        <taxon>Bryophytina</taxon>
        <taxon>Bryopsida</taxon>
        <taxon>Dicranidae</taxon>
        <taxon>Pseudoditrichales</taxon>
        <taxon>Ditrichaceae</taxon>
        <taxon>Ceratodon</taxon>
    </lineage>
</organism>
<evidence type="ECO:0000313" key="5">
    <source>
        <dbReference type="EMBL" id="KAG0590290.1"/>
    </source>
</evidence>
<feature type="domain" description="Homeobox" evidence="4">
    <location>
        <begin position="10"/>
        <end position="76"/>
    </location>
</feature>
<dbReference type="Proteomes" id="UP000822688">
    <property type="component" value="Chromosome 1"/>
</dbReference>
<evidence type="ECO:0000256" key="2">
    <source>
        <dbReference type="PROSITE-ProRule" id="PRU00108"/>
    </source>
</evidence>
<dbReference type="PANTHER" id="PTHR46777:SF5">
    <property type="entry name" value="WUSCHEL-RELATED HOMEOBOX 13"/>
    <property type="match status" value="1"/>
</dbReference>
<comment type="subcellular location">
    <subcellularLocation>
        <location evidence="1 2 3">Nucleus</location>
    </subcellularLocation>
</comment>
<dbReference type="Gene3D" id="1.10.10.60">
    <property type="entry name" value="Homeodomain-like"/>
    <property type="match status" value="1"/>
</dbReference>
<feature type="DNA-binding region" description="Homeobox" evidence="2">
    <location>
        <begin position="12"/>
        <end position="77"/>
    </location>
</feature>
<evidence type="ECO:0000313" key="6">
    <source>
        <dbReference type="Proteomes" id="UP000822688"/>
    </source>
</evidence>
<dbReference type="GO" id="GO:0003677">
    <property type="term" value="F:DNA binding"/>
    <property type="evidence" value="ECO:0007669"/>
    <property type="project" value="UniProtKB-UniRule"/>
</dbReference>
<dbReference type="InterPro" id="IPR009057">
    <property type="entry name" value="Homeodomain-like_sf"/>
</dbReference>
<dbReference type="InterPro" id="IPR001356">
    <property type="entry name" value="HD"/>
</dbReference>
<keyword evidence="2 3" id="KW-0371">Homeobox</keyword>